<evidence type="ECO:0000313" key="2">
    <source>
        <dbReference type="EMBL" id="WDI05196.1"/>
    </source>
</evidence>
<keyword evidence="2" id="KW-0614">Plasmid</keyword>
<dbReference type="RefSeq" id="WP_274338768.1">
    <property type="nucleotide sequence ID" value="NZ_CP118109.1"/>
</dbReference>
<reference evidence="2 3" key="1">
    <citation type="submission" date="2023-02" db="EMBL/GenBank/DDBJ databases">
        <title>Pathogen: clinical or host-associated sample.</title>
        <authorList>
            <person name="Hergert J."/>
            <person name="Casey R."/>
            <person name="Wagner J."/>
            <person name="Young E.L."/>
            <person name="Oakeson K.F."/>
        </authorList>
    </citation>
    <scope>NUCLEOTIDE SEQUENCE [LARGE SCALE GENOMIC DNA]</scope>
    <source>
        <strain evidence="2 3">2022CK-00829</strain>
        <plasmid evidence="2 3">unnamed1</plasmid>
    </source>
</reference>
<feature type="transmembrane region" description="Helical" evidence="1">
    <location>
        <begin position="40"/>
        <end position="58"/>
    </location>
</feature>
<evidence type="ECO:0000313" key="3">
    <source>
        <dbReference type="Proteomes" id="UP001221519"/>
    </source>
</evidence>
<dbReference type="Proteomes" id="UP001221519">
    <property type="component" value="Plasmid unnamed1"/>
</dbReference>
<feature type="transmembrane region" description="Helical" evidence="1">
    <location>
        <begin position="12"/>
        <end position="34"/>
    </location>
</feature>
<geneLocation type="plasmid" evidence="2 3">
    <name>unnamed1</name>
</geneLocation>
<sequence>MKRSFMDIIGPGLDFIADRFMLCLLTAAILASLAILLEPFGIFIILAAAALFTFYIRWDLRRQSIEEIIIEEEEIQWEDKSKRHA</sequence>
<protein>
    <recommendedName>
        <fullName evidence="4">ABC transmembrane type-1 domain-containing protein</fullName>
    </recommendedName>
</protein>
<keyword evidence="3" id="KW-1185">Reference proteome</keyword>
<keyword evidence="1" id="KW-0812">Transmembrane</keyword>
<evidence type="ECO:0008006" key="4">
    <source>
        <dbReference type="Google" id="ProtNLM"/>
    </source>
</evidence>
<evidence type="ECO:0000256" key="1">
    <source>
        <dbReference type="SAM" id="Phobius"/>
    </source>
</evidence>
<keyword evidence="1" id="KW-0472">Membrane</keyword>
<keyword evidence="1" id="KW-1133">Transmembrane helix</keyword>
<accession>A0ABY7XH78</accession>
<organism evidence="2 3">
    <name type="scientific">Paenibacillus urinalis</name>
    <dbReference type="NCBI Taxonomy" id="521520"/>
    <lineage>
        <taxon>Bacteria</taxon>
        <taxon>Bacillati</taxon>
        <taxon>Bacillota</taxon>
        <taxon>Bacilli</taxon>
        <taxon>Bacillales</taxon>
        <taxon>Paenibacillaceae</taxon>
        <taxon>Paenibacillus</taxon>
    </lineage>
</organism>
<dbReference type="EMBL" id="CP118109">
    <property type="protein sequence ID" value="WDI05196.1"/>
    <property type="molecule type" value="Genomic_DNA"/>
</dbReference>
<name>A0ABY7XH78_9BACL</name>
<proteinExistence type="predicted"/>
<gene>
    <name evidence="2" type="ORF">PUW25_25645</name>
</gene>